<feature type="transmembrane region" description="Helical" evidence="9">
    <location>
        <begin position="96"/>
        <end position="117"/>
    </location>
</feature>
<keyword evidence="7 9" id="KW-0472">Membrane</keyword>
<dbReference type="PANTHER" id="PTHR22950">
    <property type="entry name" value="AMINO ACID TRANSPORTER"/>
    <property type="match status" value="1"/>
</dbReference>
<evidence type="ECO:0000256" key="6">
    <source>
        <dbReference type="ARBA" id="ARBA00022989"/>
    </source>
</evidence>
<evidence type="ECO:0000313" key="12">
    <source>
        <dbReference type="Proteomes" id="UP001235939"/>
    </source>
</evidence>
<keyword evidence="4 9" id="KW-0812">Transmembrane</keyword>
<dbReference type="PANTHER" id="PTHR22950:SF689">
    <property type="entry name" value="VESICULAR INHIBITORY AMINO ACID TRANSPORTER"/>
    <property type="match status" value="1"/>
</dbReference>
<evidence type="ECO:0000256" key="4">
    <source>
        <dbReference type="ARBA" id="ARBA00022692"/>
    </source>
</evidence>
<feature type="transmembrane region" description="Helical" evidence="9">
    <location>
        <begin position="262"/>
        <end position="279"/>
    </location>
</feature>
<feature type="transmembrane region" description="Helical" evidence="9">
    <location>
        <begin position="198"/>
        <end position="216"/>
    </location>
</feature>
<evidence type="ECO:0000256" key="2">
    <source>
        <dbReference type="ARBA" id="ARBA00008066"/>
    </source>
</evidence>
<evidence type="ECO:0000313" key="11">
    <source>
        <dbReference type="EMBL" id="UYV60840.1"/>
    </source>
</evidence>
<name>A0ABY6K0Y0_9ARAC</name>
<feature type="domain" description="Amino acid transporter transmembrane" evidence="10">
    <location>
        <begin position="74"/>
        <end position="467"/>
    </location>
</feature>
<evidence type="ECO:0000256" key="1">
    <source>
        <dbReference type="ARBA" id="ARBA00004439"/>
    </source>
</evidence>
<keyword evidence="3" id="KW-0813">Transport</keyword>
<evidence type="ECO:0000259" key="10">
    <source>
        <dbReference type="Pfam" id="PF01490"/>
    </source>
</evidence>
<evidence type="ECO:0000256" key="8">
    <source>
        <dbReference type="ARBA" id="ARBA00023329"/>
    </source>
</evidence>
<feature type="transmembrane region" description="Helical" evidence="9">
    <location>
        <begin position="299"/>
        <end position="318"/>
    </location>
</feature>
<feature type="transmembrane region" description="Helical" evidence="9">
    <location>
        <begin position="338"/>
        <end position="357"/>
    </location>
</feature>
<evidence type="ECO:0000256" key="7">
    <source>
        <dbReference type="ARBA" id="ARBA00023136"/>
    </source>
</evidence>
<feature type="transmembrane region" description="Helical" evidence="9">
    <location>
        <begin position="447"/>
        <end position="466"/>
    </location>
</feature>
<evidence type="ECO:0000256" key="3">
    <source>
        <dbReference type="ARBA" id="ARBA00022448"/>
    </source>
</evidence>
<dbReference type="Pfam" id="PF01490">
    <property type="entry name" value="Aa_trans"/>
    <property type="match status" value="1"/>
</dbReference>
<evidence type="ECO:0000256" key="9">
    <source>
        <dbReference type="SAM" id="Phobius"/>
    </source>
</evidence>
<dbReference type="Proteomes" id="UP001235939">
    <property type="component" value="Chromosome 01"/>
</dbReference>
<gene>
    <name evidence="11" type="ORF">LAZ67_1002555</name>
</gene>
<keyword evidence="5" id="KW-0532">Neurotransmitter transport</keyword>
<comment type="similarity">
    <text evidence="2">Belongs to the amino acid/polyamine transporter 2 family.</text>
</comment>
<evidence type="ECO:0000256" key="5">
    <source>
        <dbReference type="ARBA" id="ARBA00022775"/>
    </source>
</evidence>
<organism evidence="11 12">
    <name type="scientific">Cordylochernes scorpioides</name>
    <dbReference type="NCBI Taxonomy" id="51811"/>
    <lineage>
        <taxon>Eukaryota</taxon>
        <taxon>Metazoa</taxon>
        <taxon>Ecdysozoa</taxon>
        <taxon>Arthropoda</taxon>
        <taxon>Chelicerata</taxon>
        <taxon>Arachnida</taxon>
        <taxon>Pseudoscorpiones</taxon>
        <taxon>Cheliferoidea</taxon>
        <taxon>Chernetidae</taxon>
        <taxon>Cordylochernes</taxon>
    </lineage>
</organism>
<protein>
    <submittedName>
        <fullName evidence="11">SLC32A1</fullName>
    </submittedName>
</protein>
<accession>A0ABY6K0Y0</accession>
<proteinExistence type="inferred from homology"/>
<feature type="transmembrane region" description="Helical" evidence="9">
    <location>
        <begin position="222"/>
        <end position="242"/>
    </location>
</feature>
<reference evidence="11 12" key="1">
    <citation type="submission" date="2022-01" db="EMBL/GenBank/DDBJ databases">
        <title>A chromosomal length assembly of Cordylochernes scorpioides.</title>
        <authorList>
            <person name="Zeh D."/>
            <person name="Zeh J."/>
        </authorList>
    </citation>
    <scope>NUCLEOTIDE SEQUENCE [LARGE SCALE GENOMIC DNA]</scope>
    <source>
        <strain evidence="11">IN4F17</strain>
        <tissue evidence="11">Whole Body</tissue>
    </source>
</reference>
<dbReference type="InterPro" id="IPR013057">
    <property type="entry name" value="AA_transpt_TM"/>
</dbReference>
<feature type="transmembrane region" description="Helical" evidence="9">
    <location>
        <begin position="164"/>
        <end position="186"/>
    </location>
</feature>
<dbReference type="EMBL" id="CP092863">
    <property type="protein sequence ID" value="UYV60840.1"/>
    <property type="molecule type" value="Genomic_DNA"/>
</dbReference>
<sequence length="488" mass="54334">MGRKLTRGVKWKSKNAQGYFADLFKQLLEARPFTRSGGSPDTELRTFRYGSDAGGGGGGEVCDSAEPAAGTGQKISEWQAGWNVTNAIQGMFLVSLPYAVLFGGYWAIFALVFVAYICCHTGKILVACLYEPDERGELVRVRDSYVSIAITCLGERWGGKMVNIAQIIELLMTCILYVVLCGDLMIGTFPDGPVDQRSWMMICTMLLLSCAFLRKLTAVSWLSFWCTVAHIFINVAIVGYCLSRAPDWAWGKVQTKIDFHMFPVTLGIVVFSYTSQIFLPTLEGNMIDKTKFHCMLNWSHIAAAVFKAGFAWIAFLTWGEQTHEVITNNLPTQGFKGFINFILVVKALLSYPLPYYAAANLIEASYFQGKPETPFPTCFAQDGEYRIWAVSLRVLLILFTVLLAISIPHFALLMGLIGSFTGTMLSFVWPCYFHMKLKWETLTWGTIAWEGFIIFMGVLCGVIGIYDSAAALIEAYHIPLPYPPPAPM</sequence>
<keyword evidence="12" id="KW-1185">Reference proteome</keyword>
<keyword evidence="8" id="KW-0968">Cytoplasmic vesicle</keyword>
<comment type="subcellular location">
    <subcellularLocation>
        <location evidence="1">Cytoplasmic vesicle membrane</location>
        <topology evidence="1">Multi-pass membrane protein</topology>
    </subcellularLocation>
</comment>
<keyword evidence="6 9" id="KW-1133">Transmembrane helix</keyword>